<dbReference type="GO" id="GO:0016075">
    <property type="term" value="P:rRNA catabolic process"/>
    <property type="evidence" value="ECO:0007669"/>
    <property type="project" value="TreeGrafter"/>
</dbReference>
<dbReference type="EC" id="3.1.-.-" evidence="1"/>
<organism evidence="2 3">
    <name type="scientific">Candidatus Magnetoglobus multicellularis str. Araruama</name>
    <dbReference type="NCBI Taxonomy" id="890399"/>
    <lineage>
        <taxon>Bacteria</taxon>
        <taxon>Pseudomonadati</taxon>
        <taxon>Thermodesulfobacteriota</taxon>
        <taxon>Desulfobacteria</taxon>
        <taxon>Desulfobacterales</taxon>
        <taxon>Desulfobacteraceae</taxon>
        <taxon>Candidatus Magnetoglobus</taxon>
    </lineage>
</organism>
<gene>
    <name evidence="2" type="ORF">OMM_07556</name>
</gene>
<dbReference type="GO" id="GO:0004521">
    <property type="term" value="F:RNA endonuclease activity"/>
    <property type="evidence" value="ECO:0007669"/>
    <property type="project" value="TreeGrafter"/>
</dbReference>
<proteinExistence type="inferred from homology"/>
<dbReference type="Gene3D" id="2.30.30.110">
    <property type="match status" value="1"/>
</dbReference>
<dbReference type="InterPro" id="IPR011067">
    <property type="entry name" value="Plasmid_toxin/cell-grow_inhib"/>
</dbReference>
<comment type="function">
    <text evidence="1">Toxic component of a type II toxin-antitoxin (TA) system.</text>
</comment>
<evidence type="ECO:0000256" key="1">
    <source>
        <dbReference type="PIRNR" id="PIRNR033490"/>
    </source>
</evidence>
<name>A0A1V1PC56_9BACT</name>
<dbReference type="AlphaFoldDB" id="A0A1V1PC56"/>
<dbReference type="Pfam" id="PF02452">
    <property type="entry name" value="PemK_toxin"/>
    <property type="match status" value="1"/>
</dbReference>
<keyword evidence="1" id="KW-0540">Nuclease</keyword>
<dbReference type="EMBL" id="ATBP01000156">
    <property type="protein sequence ID" value="ETR72354.1"/>
    <property type="molecule type" value="Genomic_DNA"/>
</dbReference>
<keyword evidence="1" id="KW-0378">Hydrolase</keyword>
<dbReference type="Proteomes" id="UP000189670">
    <property type="component" value="Unassembled WGS sequence"/>
</dbReference>
<comment type="caution">
    <text evidence="2">The sequence shown here is derived from an EMBL/GenBank/DDBJ whole genome shotgun (WGS) entry which is preliminary data.</text>
</comment>
<dbReference type="GO" id="GO:0003677">
    <property type="term" value="F:DNA binding"/>
    <property type="evidence" value="ECO:0007669"/>
    <property type="project" value="InterPro"/>
</dbReference>
<dbReference type="InterPro" id="IPR003477">
    <property type="entry name" value="PemK-like"/>
</dbReference>
<evidence type="ECO:0000313" key="3">
    <source>
        <dbReference type="Proteomes" id="UP000189670"/>
    </source>
</evidence>
<evidence type="ECO:0000313" key="2">
    <source>
        <dbReference type="EMBL" id="ETR72354.1"/>
    </source>
</evidence>
<reference evidence="3" key="1">
    <citation type="submission" date="2012-11" db="EMBL/GenBank/DDBJ databases">
        <authorList>
            <person name="Lucero-Rivera Y.E."/>
            <person name="Tovar-Ramirez D."/>
        </authorList>
    </citation>
    <scope>NUCLEOTIDE SEQUENCE [LARGE SCALE GENOMIC DNA]</scope>
    <source>
        <strain evidence="3">Araruama</strain>
    </source>
</reference>
<dbReference type="GO" id="GO:0016787">
    <property type="term" value="F:hydrolase activity"/>
    <property type="evidence" value="ECO:0007669"/>
    <property type="project" value="UniProtKB-KW"/>
</dbReference>
<dbReference type="PANTHER" id="PTHR33988:SF2">
    <property type="entry name" value="ENDORIBONUCLEASE MAZF"/>
    <property type="match status" value="1"/>
</dbReference>
<dbReference type="PANTHER" id="PTHR33988">
    <property type="entry name" value="ENDORIBONUCLEASE MAZF-RELATED"/>
    <property type="match status" value="1"/>
</dbReference>
<protein>
    <recommendedName>
        <fullName evidence="1">mRNA interferase</fullName>
        <ecNumber evidence="1">3.1.-.-</ecNumber>
    </recommendedName>
</protein>
<dbReference type="GO" id="GO:0006402">
    <property type="term" value="P:mRNA catabolic process"/>
    <property type="evidence" value="ECO:0007669"/>
    <property type="project" value="TreeGrafter"/>
</dbReference>
<dbReference type="SUPFAM" id="SSF50118">
    <property type="entry name" value="Cell growth inhibitor/plasmid maintenance toxic component"/>
    <property type="match status" value="1"/>
</dbReference>
<comment type="similarity">
    <text evidence="1">Belongs to the PemK/MazF family.</text>
</comment>
<accession>A0A1V1PC56</accession>
<dbReference type="PIRSF" id="PIRSF033490">
    <property type="entry name" value="MazF"/>
    <property type="match status" value="1"/>
</dbReference>
<keyword evidence="1" id="KW-0255">Endonuclease</keyword>
<sequence>MNIKRGEIWLVNLDPSVGSEIRKTRPVVVLNSNLLGILPIRLVAPLTGWKDYFENNLWHIKIIPETTNNLTKKSAIDILQMRGIDTKRFIKKIGNASNKIMKEIVEAIALVVEYN</sequence>